<dbReference type="EMBL" id="JAWDJW010011461">
    <property type="protein sequence ID" value="KAK3044783.1"/>
    <property type="molecule type" value="Genomic_DNA"/>
</dbReference>
<accession>A0ACC3CUZ3</accession>
<reference evidence="1" key="1">
    <citation type="submission" date="2024-09" db="EMBL/GenBank/DDBJ databases">
        <title>Black Yeasts Isolated from many extreme environments.</title>
        <authorList>
            <person name="Coleine C."/>
            <person name="Stajich J.E."/>
            <person name="Selbmann L."/>
        </authorList>
    </citation>
    <scope>NUCLEOTIDE SEQUENCE</scope>
    <source>
        <strain evidence="1">CCFEE 5737</strain>
    </source>
</reference>
<comment type="caution">
    <text evidence="1">The sequence shown here is derived from an EMBL/GenBank/DDBJ whole genome shotgun (WGS) entry which is preliminary data.</text>
</comment>
<organism evidence="1 2">
    <name type="scientific">Coniosporium uncinatum</name>
    <dbReference type="NCBI Taxonomy" id="93489"/>
    <lineage>
        <taxon>Eukaryota</taxon>
        <taxon>Fungi</taxon>
        <taxon>Dikarya</taxon>
        <taxon>Ascomycota</taxon>
        <taxon>Pezizomycotina</taxon>
        <taxon>Dothideomycetes</taxon>
        <taxon>Dothideomycetes incertae sedis</taxon>
        <taxon>Coniosporium</taxon>
    </lineage>
</organism>
<sequence>MRAPDWTKRRHRLRRLDARHLYTQSTCARSRRLKEGGALNNPASSSDSTPSTSSPGVAGAAKRGRPRKDVVVNTGAEAASPPEVFLDGGAKERGRAVGGGDVHARGAREAEAEAGHADDGVGGEGKEDTGAGSAEPVKRKNKKAKTSRAAERRQMVDSAVQDMKETKEKKKKGGNESAALEYEQSKDGIYNLGGAETEQGPVDHDAEMWTTVGMGIETTEWI</sequence>
<name>A0ACC3CUZ3_9PEZI</name>
<evidence type="ECO:0000313" key="1">
    <source>
        <dbReference type="EMBL" id="KAK3044783.1"/>
    </source>
</evidence>
<proteinExistence type="predicted"/>
<dbReference type="Proteomes" id="UP001186974">
    <property type="component" value="Unassembled WGS sequence"/>
</dbReference>
<protein>
    <submittedName>
        <fullName evidence="1">Uncharacterized protein</fullName>
    </submittedName>
</protein>
<evidence type="ECO:0000313" key="2">
    <source>
        <dbReference type="Proteomes" id="UP001186974"/>
    </source>
</evidence>
<gene>
    <name evidence="1" type="ORF">LTS18_000363</name>
</gene>
<keyword evidence="2" id="KW-1185">Reference proteome</keyword>